<sequence>MATQLAGSPVYLNGNGISTTESSDSNPQLEQFYAKIVQLHKDVVAGTHPRLKISTGKAAAPTSTSANPFSSNSTTNSQQHLPGDAHKSTEVPVKLTPAPNASTLSSSLVDVSQSVPSSKPSNAATPQHNLRPNPAGPAVIDPVLLEKSPALIQAEQELAERRNGIKAKLQNHQSRQADPVQQRQQEIAIQRSKYEKAIGLQVQMLKGSGALPLLPDIPLRQAQDIVPPVSGYKPPSVAQSPSSESFDENSYYSSKANSWSTEHTEPCHGDGNDSDAMIVSDEEEEEEDLYEPPPQVDTISGPSATDHTSTMPALHDPATQHDWEPEWDDEEEEDGDDYEPPAPMTLDQDYPRIPPPQQTASSHYDVHQHMQPPPLHAVQKYGRQGAGPTITENRIRSPMSVAVNQIQSPAAPQPSRISPLALGNMMPSAPPPFTDQRHAQNNPSVPNASSGAQAKPKQDRNGVRPNGKKRKRNATPERETRRSKKGKRRAITPMQQQQQPRKIMTPIRSPEPYIKPEPMSPPPDFGYADAAPSRRPSRIFREGPESPRIARPRSAYQSEYEQSPRAYRYADEDDRMAPPAPAFRRPERDTQDLRRVASLHYARRPVTPPQYNAYAPVERVLEPAPYEVVDRRPRASAYPEPDPYARTLMPPPPPRQIIMDQYGNKYYAEPVVEERVERRASVMPAPAIHGNKYYAEPVVEERVERRASAMPPPTTHGNKYYAEPVIEERVERRASAMPPPATHVNKYYAEPVVEERVERRASAMPPPTTRMYERAATREPQYDEYAMPPPPRARAYTQMPEPVLAPARERAYSRPPPPPARVASVQPGAGYARREMPPPPMSRSQMREPRDGDEYYSPAQPQRAPVVGGGGRRYAEERHGGERVDERERGRTPYGDGRRIVTYG</sequence>
<feature type="region of interest" description="Disordered" evidence="1">
    <location>
        <begin position="1"/>
        <end position="26"/>
    </location>
</feature>
<keyword evidence="3" id="KW-1185">Reference proteome</keyword>
<evidence type="ECO:0000256" key="1">
    <source>
        <dbReference type="SAM" id="MobiDB-lite"/>
    </source>
</evidence>
<accession>A0A9P4NPQ8</accession>
<name>A0A9P4NPQ8_9PEZI</name>
<dbReference type="EMBL" id="MU007047">
    <property type="protein sequence ID" value="KAF2429451.1"/>
    <property type="molecule type" value="Genomic_DNA"/>
</dbReference>
<feature type="compositionally biased region" description="Basic and acidic residues" evidence="1">
    <location>
        <begin position="873"/>
        <end position="904"/>
    </location>
</feature>
<feature type="compositionally biased region" description="Pro residues" evidence="1">
    <location>
        <begin position="513"/>
        <end position="524"/>
    </location>
</feature>
<comment type="caution">
    <text evidence="2">The sequence shown here is derived from an EMBL/GenBank/DDBJ whole genome shotgun (WGS) entry which is preliminary data.</text>
</comment>
<feature type="compositionally biased region" description="Basic and acidic residues" evidence="1">
    <location>
        <begin position="262"/>
        <end position="271"/>
    </location>
</feature>
<proteinExistence type="predicted"/>
<dbReference type="AlphaFoldDB" id="A0A9P4NPQ8"/>
<feature type="compositionally biased region" description="Low complexity" evidence="1">
    <location>
        <begin position="102"/>
        <end position="118"/>
    </location>
</feature>
<feature type="compositionally biased region" description="Polar residues" evidence="1">
    <location>
        <begin position="119"/>
        <end position="130"/>
    </location>
</feature>
<feature type="compositionally biased region" description="Basic and acidic residues" evidence="1">
    <location>
        <begin position="771"/>
        <end position="781"/>
    </location>
</feature>
<feature type="region of interest" description="Disordered" evidence="1">
    <location>
        <begin position="632"/>
        <end position="657"/>
    </location>
</feature>
<feature type="region of interest" description="Disordered" evidence="1">
    <location>
        <begin position="53"/>
        <end position="133"/>
    </location>
</feature>
<evidence type="ECO:0000313" key="2">
    <source>
        <dbReference type="EMBL" id="KAF2429451.1"/>
    </source>
</evidence>
<feature type="region of interest" description="Disordered" evidence="1">
    <location>
        <begin position="225"/>
        <end position="591"/>
    </location>
</feature>
<dbReference type="OrthoDB" id="5333304at2759"/>
<feature type="compositionally biased region" description="Acidic residues" evidence="1">
    <location>
        <begin position="280"/>
        <end position="290"/>
    </location>
</feature>
<organism evidence="2 3">
    <name type="scientific">Tothia fuscella</name>
    <dbReference type="NCBI Taxonomy" id="1048955"/>
    <lineage>
        <taxon>Eukaryota</taxon>
        <taxon>Fungi</taxon>
        <taxon>Dikarya</taxon>
        <taxon>Ascomycota</taxon>
        <taxon>Pezizomycotina</taxon>
        <taxon>Dothideomycetes</taxon>
        <taxon>Pleosporomycetidae</taxon>
        <taxon>Venturiales</taxon>
        <taxon>Cylindrosympodiaceae</taxon>
        <taxon>Tothia</taxon>
    </lineage>
</organism>
<feature type="compositionally biased region" description="Basic residues" evidence="1">
    <location>
        <begin position="481"/>
        <end position="490"/>
    </location>
</feature>
<feature type="compositionally biased region" description="Polar residues" evidence="1">
    <location>
        <begin position="439"/>
        <end position="452"/>
    </location>
</feature>
<feature type="compositionally biased region" description="Acidic residues" evidence="1">
    <location>
        <begin position="325"/>
        <end position="339"/>
    </location>
</feature>
<feature type="compositionally biased region" description="Polar residues" evidence="1">
    <location>
        <begin position="61"/>
        <end position="80"/>
    </location>
</feature>
<feature type="region of interest" description="Disordered" evidence="1">
    <location>
        <begin position="758"/>
        <end position="904"/>
    </location>
</feature>
<gene>
    <name evidence="2" type="ORF">EJ08DRAFT_650468</name>
</gene>
<feature type="compositionally biased region" description="Polar residues" evidence="1">
    <location>
        <begin position="15"/>
        <end position="26"/>
    </location>
</feature>
<feature type="compositionally biased region" description="Polar residues" evidence="1">
    <location>
        <begin position="237"/>
        <end position="261"/>
    </location>
</feature>
<feature type="compositionally biased region" description="Polar residues" evidence="1">
    <location>
        <begin position="297"/>
        <end position="311"/>
    </location>
</feature>
<dbReference type="Proteomes" id="UP000800235">
    <property type="component" value="Unassembled WGS sequence"/>
</dbReference>
<protein>
    <submittedName>
        <fullName evidence="2">Uncharacterized protein</fullName>
    </submittedName>
</protein>
<reference evidence="2" key="1">
    <citation type="journal article" date="2020" name="Stud. Mycol.">
        <title>101 Dothideomycetes genomes: a test case for predicting lifestyles and emergence of pathogens.</title>
        <authorList>
            <person name="Haridas S."/>
            <person name="Albert R."/>
            <person name="Binder M."/>
            <person name="Bloem J."/>
            <person name="Labutti K."/>
            <person name="Salamov A."/>
            <person name="Andreopoulos B."/>
            <person name="Baker S."/>
            <person name="Barry K."/>
            <person name="Bills G."/>
            <person name="Bluhm B."/>
            <person name="Cannon C."/>
            <person name="Castanera R."/>
            <person name="Culley D."/>
            <person name="Daum C."/>
            <person name="Ezra D."/>
            <person name="Gonzalez J."/>
            <person name="Henrissat B."/>
            <person name="Kuo A."/>
            <person name="Liang C."/>
            <person name="Lipzen A."/>
            <person name="Lutzoni F."/>
            <person name="Magnuson J."/>
            <person name="Mondo S."/>
            <person name="Nolan M."/>
            <person name="Ohm R."/>
            <person name="Pangilinan J."/>
            <person name="Park H.-J."/>
            <person name="Ramirez L."/>
            <person name="Alfaro M."/>
            <person name="Sun H."/>
            <person name="Tritt A."/>
            <person name="Yoshinaga Y."/>
            <person name="Zwiers L.-H."/>
            <person name="Turgeon B."/>
            <person name="Goodwin S."/>
            <person name="Spatafora J."/>
            <person name="Crous P."/>
            <person name="Grigoriev I."/>
        </authorList>
    </citation>
    <scope>NUCLEOTIDE SEQUENCE</scope>
    <source>
        <strain evidence="2">CBS 130266</strain>
    </source>
</reference>
<evidence type="ECO:0000313" key="3">
    <source>
        <dbReference type="Proteomes" id="UP000800235"/>
    </source>
</evidence>